<evidence type="ECO:0000259" key="12">
    <source>
        <dbReference type="Pfam" id="PF02878"/>
    </source>
</evidence>
<keyword evidence="7" id="KW-0479">Metal-binding</keyword>
<dbReference type="Gene3D" id="3.40.120.10">
    <property type="entry name" value="Alpha-D-Glucose-1,6-Bisphosphate, subunit A, domain 3"/>
    <property type="match status" value="3"/>
</dbReference>
<dbReference type="InterPro" id="IPR016066">
    <property type="entry name" value="A-D-PHexomutase_CS"/>
</dbReference>
<evidence type="ECO:0000256" key="2">
    <source>
        <dbReference type="ARBA" id="ARBA00001946"/>
    </source>
</evidence>
<comment type="catalytic activity">
    <reaction evidence="1">
        <text>alpha-D-mannose 1-phosphate = D-mannose 6-phosphate</text>
        <dbReference type="Rhea" id="RHEA:11140"/>
        <dbReference type="ChEBI" id="CHEBI:58409"/>
        <dbReference type="ChEBI" id="CHEBI:58735"/>
        <dbReference type="EC" id="5.4.2.8"/>
    </reaction>
</comment>
<dbReference type="PANTHER" id="PTHR43771">
    <property type="entry name" value="PHOSPHOMANNOMUTASE"/>
    <property type="match status" value="1"/>
</dbReference>
<comment type="pathway">
    <text evidence="3">Nucleotide-sugar biosynthesis; GDP-alpha-D-mannose biosynthesis; alpha-D-mannose 1-phosphate from D-fructose 6-phosphate: step 2/2.</text>
</comment>
<dbReference type="InterPro" id="IPR005845">
    <property type="entry name" value="A-D-PHexomutase_a/b/a-II"/>
</dbReference>
<dbReference type="InterPro" id="IPR005843">
    <property type="entry name" value="A-D-PHexomutase_C"/>
</dbReference>
<evidence type="ECO:0000256" key="7">
    <source>
        <dbReference type="ARBA" id="ARBA00022723"/>
    </source>
</evidence>
<dbReference type="Pfam" id="PF02879">
    <property type="entry name" value="PGM_PMM_II"/>
    <property type="match status" value="1"/>
</dbReference>
<evidence type="ECO:0000256" key="4">
    <source>
        <dbReference type="ARBA" id="ARBA00010231"/>
    </source>
</evidence>
<evidence type="ECO:0000256" key="6">
    <source>
        <dbReference type="ARBA" id="ARBA00022553"/>
    </source>
</evidence>
<dbReference type="InterPro" id="IPR016055">
    <property type="entry name" value="A-D-PHexomutase_a/b/a-I/II/III"/>
</dbReference>
<feature type="transmembrane region" description="Helical" evidence="10">
    <location>
        <begin position="234"/>
        <end position="255"/>
    </location>
</feature>
<evidence type="ECO:0000259" key="13">
    <source>
        <dbReference type="Pfam" id="PF02879"/>
    </source>
</evidence>
<organism evidence="15 16">
    <name type="scientific">Microbulbifer epialgicus</name>
    <dbReference type="NCBI Taxonomy" id="393907"/>
    <lineage>
        <taxon>Bacteria</taxon>
        <taxon>Pseudomonadati</taxon>
        <taxon>Pseudomonadota</taxon>
        <taxon>Gammaproteobacteria</taxon>
        <taxon>Cellvibrionales</taxon>
        <taxon>Microbulbiferaceae</taxon>
        <taxon>Microbulbifer</taxon>
    </lineage>
</organism>
<dbReference type="RefSeq" id="WP_371838016.1">
    <property type="nucleotide sequence ID" value="NZ_JBGMEK010000008.1"/>
</dbReference>
<dbReference type="Proteomes" id="UP001569428">
    <property type="component" value="Unassembled WGS sequence"/>
</dbReference>
<comment type="cofactor">
    <cofactor evidence="2">
        <name>Mg(2+)</name>
        <dbReference type="ChEBI" id="CHEBI:18420"/>
    </cofactor>
</comment>
<evidence type="ECO:0000256" key="10">
    <source>
        <dbReference type="SAM" id="Phobius"/>
    </source>
</evidence>
<evidence type="ECO:0000313" key="15">
    <source>
        <dbReference type="EMBL" id="MFA0810421.1"/>
    </source>
</evidence>
<dbReference type="SUPFAM" id="SSF55957">
    <property type="entry name" value="Phosphoglucomutase, C-terminal domain"/>
    <property type="match status" value="1"/>
</dbReference>
<keyword evidence="9" id="KW-0413">Isomerase</keyword>
<keyword evidence="6" id="KW-0597">Phosphoprotein</keyword>
<reference evidence="15 16" key="1">
    <citation type="submission" date="2024-08" db="EMBL/GenBank/DDBJ databases">
        <authorList>
            <person name="Ishaq N."/>
        </authorList>
    </citation>
    <scope>NUCLEOTIDE SEQUENCE [LARGE SCALE GENOMIC DNA]</scope>
    <source>
        <strain evidence="15 16">DSM 18651</strain>
    </source>
</reference>
<feature type="domain" description="Alpha-D-phosphohexomutase alpha/beta/alpha" evidence="12">
    <location>
        <begin position="338"/>
        <end position="468"/>
    </location>
</feature>
<dbReference type="Gene3D" id="3.30.310.50">
    <property type="entry name" value="Alpha-D-phosphohexomutase, C-terminal domain"/>
    <property type="match status" value="1"/>
</dbReference>
<dbReference type="InterPro" id="IPR036900">
    <property type="entry name" value="A-D-PHexomutase_C_sf"/>
</dbReference>
<keyword evidence="10" id="KW-0812">Transmembrane</keyword>
<sequence length="794" mass="86930">MVSNKNNQRNSPLHKGLLLPSLLAAVAWLCGAYLIVEHVVNPHNRTQVAQAAQKQGETFAQSVQQYLGERTRRLQKIDGIQPEALLQNAGLPEQFRVQVFDEPQVQLGAGTNPSLNFALIDLLKRSQQGIQQPLEILRTGTDNNWQLHNAVKLADQQLLISQSFSALKNTLDTLDKSPGRIQLIQKFPDAAAQTLWSGGQGGGHASSVNIQGSYLSVQFSPSREFTQQYSLPVLWIYVGGGIGLLITLLLLMRFLPRNTKAPWERENKGGAKAEVENNKLATPEQAARQDIDEGSIPQGLASAPIVTPEISEQVSTTVKPPAASKSEPAFGTEFPQHVFRAYDIRGIAGEEINEPFAYQLGRALGTLAQHAGERILLVGRDGRNSSELLGNCLMEGILDSGCNSVDLGLVPSPLLYYACAKGKNTSSGVMVTASHNPAEFNGFKIILKGRPLAEEKLQGLYQLMRKGPFKSGEGSNREQEIKDKYIDEVFNNVALAGQPHLVVDAGNGATSVLAPRLFEQLGCAVTPIFCEVDGDFPNHPPDPSRPENLQALIDKVAETSADLGVALDGDGDRVTLISGSGRIAWADQLVMLLARDILGRHPGENIVFDVKSSRSLAQLVSQYGGRPVMWKTGHAPMKTKMLETKAILGGELSGHIFIKDRWFGFDDGIYAAARILEIMALREQSLDELLDSLPKMQSTPEILLPVDEKEKFSLIEQLQEQGKFANADITTIDGLRIEFTDGWGLVRASNTTSALTLRFEAENEEALERIRKEVMDQLKKIDPTITVPNWQLLD</sequence>
<dbReference type="CDD" id="cd03089">
    <property type="entry name" value="PMM_PGM"/>
    <property type="match status" value="1"/>
</dbReference>
<proteinExistence type="inferred from homology"/>
<evidence type="ECO:0000259" key="14">
    <source>
        <dbReference type="Pfam" id="PF02880"/>
    </source>
</evidence>
<evidence type="ECO:0000256" key="9">
    <source>
        <dbReference type="ARBA" id="ARBA00023235"/>
    </source>
</evidence>
<dbReference type="InterPro" id="IPR005844">
    <property type="entry name" value="A-D-PHexomutase_a/b/a-I"/>
</dbReference>
<feature type="domain" description="Alpha-D-phosphohexomutase alpha/beta/alpha" evidence="14">
    <location>
        <begin position="586"/>
        <end position="694"/>
    </location>
</feature>
<dbReference type="EMBL" id="JBGMEK010000008">
    <property type="protein sequence ID" value="MFA0810421.1"/>
    <property type="molecule type" value="Genomic_DNA"/>
</dbReference>
<comment type="similarity">
    <text evidence="4">Belongs to the phosphohexose mutase family.</text>
</comment>
<gene>
    <name evidence="15" type="ORF">ACCI49_05755</name>
</gene>
<dbReference type="InterPro" id="IPR005841">
    <property type="entry name" value="Alpha-D-phosphohexomutase_SF"/>
</dbReference>
<keyword evidence="8" id="KW-0460">Magnesium</keyword>
<dbReference type="EC" id="5.4.2.8" evidence="5"/>
<evidence type="ECO:0000256" key="3">
    <source>
        <dbReference type="ARBA" id="ARBA00004699"/>
    </source>
</evidence>
<evidence type="ECO:0000256" key="8">
    <source>
        <dbReference type="ARBA" id="ARBA00022842"/>
    </source>
</evidence>
<name>A0ABV4NWC1_9GAMM</name>
<dbReference type="Pfam" id="PF02880">
    <property type="entry name" value="PGM_PMM_III"/>
    <property type="match status" value="1"/>
</dbReference>
<dbReference type="Pfam" id="PF02878">
    <property type="entry name" value="PGM_PMM_I"/>
    <property type="match status" value="1"/>
</dbReference>
<dbReference type="PANTHER" id="PTHR43771:SF2">
    <property type="entry name" value="PHOSPHOMANNOMUTASE_PHOSPHOGLUCOMUTASE"/>
    <property type="match status" value="1"/>
</dbReference>
<dbReference type="SUPFAM" id="SSF53738">
    <property type="entry name" value="Phosphoglucomutase, first 3 domains"/>
    <property type="match status" value="3"/>
</dbReference>
<evidence type="ECO:0000256" key="5">
    <source>
        <dbReference type="ARBA" id="ARBA00012730"/>
    </source>
</evidence>
<dbReference type="Pfam" id="PF00408">
    <property type="entry name" value="PGM_PMM_IV"/>
    <property type="match status" value="1"/>
</dbReference>
<feature type="domain" description="Alpha-D-phosphohexomutase C-terminal" evidence="11">
    <location>
        <begin position="702"/>
        <end position="776"/>
    </location>
</feature>
<feature type="domain" description="Alpha-D-phosphohexomutase alpha/beta/alpha" evidence="13">
    <location>
        <begin position="484"/>
        <end position="580"/>
    </location>
</feature>
<dbReference type="InterPro" id="IPR005846">
    <property type="entry name" value="A-D-PHexomutase_a/b/a-III"/>
</dbReference>
<dbReference type="PRINTS" id="PR00509">
    <property type="entry name" value="PGMPMM"/>
</dbReference>
<evidence type="ECO:0000313" key="16">
    <source>
        <dbReference type="Proteomes" id="UP001569428"/>
    </source>
</evidence>
<keyword evidence="10" id="KW-1133">Transmembrane helix</keyword>
<keyword evidence="16" id="KW-1185">Reference proteome</keyword>
<keyword evidence="10" id="KW-0472">Membrane</keyword>
<comment type="caution">
    <text evidence="15">The sequence shown here is derived from an EMBL/GenBank/DDBJ whole genome shotgun (WGS) entry which is preliminary data.</text>
</comment>
<dbReference type="PROSITE" id="PS00710">
    <property type="entry name" value="PGM_PMM"/>
    <property type="match status" value="1"/>
</dbReference>
<protein>
    <recommendedName>
        <fullName evidence="5">phosphomannomutase</fullName>
        <ecNumber evidence="5">5.4.2.8</ecNumber>
    </recommendedName>
</protein>
<accession>A0ABV4NWC1</accession>
<evidence type="ECO:0000256" key="1">
    <source>
        <dbReference type="ARBA" id="ARBA00000586"/>
    </source>
</evidence>
<evidence type="ECO:0000259" key="11">
    <source>
        <dbReference type="Pfam" id="PF00408"/>
    </source>
</evidence>